<feature type="domain" description="DUF569" evidence="2">
    <location>
        <begin position="163"/>
        <end position="241"/>
    </location>
</feature>
<feature type="domain" description="DUF569" evidence="1">
    <location>
        <begin position="1"/>
        <end position="68"/>
    </location>
</feature>
<dbReference type="Pfam" id="PF22932">
    <property type="entry name" value="Ubiq_DUF_assoc"/>
    <property type="match status" value="1"/>
</dbReference>
<dbReference type="PANTHER" id="PTHR31205">
    <property type="entry name" value="ACTIN CROSS-LINKING PROTEIN (DUF569)"/>
    <property type="match status" value="1"/>
</dbReference>
<dbReference type="InterPro" id="IPR008999">
    <property type="entry name" value="Actin-crosslinking"/>
</dbReference>
<name>A0ABC9DTS3_9POAL</name>
<evidence type="ECO:0000259" key="1">
    <source>
        <dbReference type="Pfam" id="PF04601"/>
    </source>
</evidence>
<keyword evidence="4" id="KW-1185">Reference proteome</keyword>
<evidence type="ECO:0000259" key="2">
    <source>
        <dbReference type="Pfam" id="PF22932"/>
    </source>
</evidence>
<dbReference type="SUPFAM" id="SSF50405">
    <property type="entry name" value="Actin-crosslinking proteins"/>
    <property type="match status" value="1"/>
</dbReference>
<dbReference type="Pfam" id="PF04601">
    <property type="entry name" value="DUF569"/>
    <property type="match status" value="1"/>
</dbReference>
<evidence type="ECO:0000313" key="3">
    <source>
        <dbReference type="EMBL" id="CAL5044441.1"/>
    </source>
</evidence>
<dbReference type="Proteomes" id="UP001497457">
    <property type="component" value="Chromosome 34rd"/>
</dbReference>
<accession>A0ABC9DTS3</accession>
<dbReference type="InterPro" id="IPR007679">
    <property type="entry name" value="DUF569"/>
</dbReference>
<dbReference type="PANTHER" id="PTHR31205:SF3">
    <property type="entry name" value="OS06G0161100 PROTEIN"/>
    <property type="match status" value="1"/>
</dbReference>
<sequence length="257" mass="28663">MEFFLDGWCVRLRSRQHGYIHAADDGVGISMRPERASLNAAWMVERLQRGGINYALLRGAAYGRYLALVPAQPGLLRCGVVQRPYEDPEQDDVLWEVAPVRAEERGGDVFIRHCRQTPSYLGVAVGNNVDPTPSTYWMVDVLFPRLVPPALPAPPPFPVVLLRLIAYVLGNDLGNFEQNAFQQCLFFGRSVYELRTQLAGLLNFANSNDITLCVKAGSQGRLTHMVVDLPDNEDSMDIVVLRTTSTEYEVVVVAPRC</sequence>
<dbReference type="AlphaFoldDB" id="A0ABC9DTS3"/>
<dbReference type="InterPro" id="IPR054726">
    <property type="entry name" value="Ubiq_DUF569-assoc"/>
</dbReference>
<protein>
    <recommendedName>
        <fullName evidence="5">DUF569 domain-containing protein</fullName>
    </recommendedName>
</protein>
<reference evidence="3" key="1">
    <citation type="submission" date="2024-10" db="EMBL/GenBank/DDBJ databases">
        <authorList>
            <person name="Ryan C."/>
        </authorList>
    </citation>
    <scope>NUCLEOTIDE SEQUENCE [LARGE SCALE GENOMIC DNA]</scope>
</reference>
<gene>
    <name evidence="3" type="ORF">URODEC1_LOCUS88288</name>
</gene>
<organism evidence="3 4">
    <name type="scientific">Urochloa decumbens</name>
    <dbReference type="NCBI Taxonomy" id="240449"/>
    <lineage>
        <taxon>Eukaryota</taxon>
        <taxon>Viridiplantae</taxon>
        <taxon>Streptophyta</taxon>
        <taxon>Embryophyta</taxon>
        <taxon>Tracheophyta</taxon>
        <taxon>Spermatophyta</taxon>
        <taxon>Magnoliopsida</taxon>
        <taxon>Liliopsida</taxon>
        <taxon>Poales</taxon>
        <taxon>Poaceae</taxon>
        <taxon>PACMAD clade</taxon>
        <taxon>Panicoideae</taxon>
        <taxon>Panicodae</taxon>
        <taxon>Paniceae</taxon>
        <taxon>Melinidinae</taxon>
        <taxon>Urochloa</taxon>
    </lineage>
</organism>
<proteinExistence type="predicted"/>
<dbReference type="EMBL" id="OZ075144">
    <property type="protein sequence ID" value="CAL5044441.1"/>
    <property type="molecule type" value="Genomic_DNA"/>
</dbReference>
<evidence type="ECO:0000313" key="4">
    <source>
        <dbReference type="Proteomes" id="UP001497457"/>
    </source>
</evidence>
<evidence type="ECO:0008006" key="5">
    <source>
        <dbReference type="Google" id="ProtNLM"/>
    </source>
</evidence>